<comment type="function">
    <text evidence="6 8">Allows the formation of correctly charged Gln-tRNA(Gln) through the transamidation of misacylated Glu-tRNA(Gln) in organisms which lack glutaminyl-tRNA synthetase. The reaction takes place in the presence of glutamine and ATP through an activated gamma-phospho-Glu-tRNA(Gln).</text>
</comment>
<accession>A0A177LAP7</accession>
<dbReference type="InterPro" id="IPR036928">
    <property type="entry name" value="AS_sf"/>
</dbReference>
<dbReference type="AlphaFoldDB" id="A0A177LAP7"/>
<dbReference type="GO" id="GO:0016740">
    <property type="term" value="F:transferase activity"/>
    <property type="evidence" value="ECO:0007669"/>
    <property type="project" value="UniProtKB-KW"/>
</dbReference>
<evidence type="ECO:0000313" key="11">
    <source>
        <dbReference type="Proteomes" id="UP000076935"/>
    </source>
</evidence>
<comment type="similarity">
    <text evidence="1 8">Belongs to the amidase family. GatA subfamily.</text>
</comment>
<keyword evidence="5 8" id="KW-0648">Protein biosynthesis</keyword>
<name>A0A177LAP7_9BACI</name>
<dbReference type="GO" id="GO:0005524">
    <property type="term" value="F:ATP binding"/>
    <property type="evidence" value="ECO:0007669"/>
    <property type="project" value="UniProtKB-KW"/>
</dbReference>
<comment type="caution">
    <text evidence="10">The sequence shown here is derived from an EMBL/GenBank/DDBJ whole genome shotgun (WGS) entry which is preliminary data.</text>
</comment>
<keyword evidence="11" id="KW-1185">Reference proteome</keyword>
<dbReference type="InterPro" id="IPR000120">
    <property type="entry name" value="Amidase"/>
</dbReference>
<dbReference type="Proteomes" id="UP000076935">
    <property type="component" value="Unassembled WGS sequence"/>
</dbReference>
<evidence type="ECO:0000256" key="3">
    <source>
        <dbReference type="ARBA" id="ARBA00022741"/>
    </source>
</evidence>
<protein>
    <recommendedName>
        <fullName evidence="8">Glutamyl-tRNA(Gln) amidotransferase subunit A</fullName>
        <shortName evidence="8">Glu-ADT subunit A</shortName>
        <ecNumber evidence="8">6.3.5.7</ecNumber>
    </recommendedName>
</protein>
<dbReference type="EC" id="6.3.5.7" evidence="8"/>
<dbReference type="InterPro" id="IPR023631">
    <property type="entry name" value="Amidase_dom"/>
</dbReference>
<dbReference type="STRING" id="29332.AWH48_12950"/>
<evidence type="ECO:0000313" key="10">
    <source>
        <dbReference type="EMBL" id="OAH62476.1"/>
    </source>
</evidence>
<comment type="catalytic activity">
    <reaction evidence="7 8">
        <text>L-glutamyl-tRNA(Gln) + L-glutamine + ATP + H2O = L-glutaminyl-tRNA(Gln) + L-glutamate + ADP + phosphate + H(+)</text>
        <dbReference type="Rhea" id="RHEA:17521"/>
        <dbReference type="Rhea" id="RHEA-COMP:9681"/>
        <dbReference type="Rhea" id="RHEA-COMP:9684"/>
        <dbReference type="ChEBI" id="CHEBI:15377"/>
        <dbReference type="ChEBI" id="CHEBI:15378"/>
        <dbReference type="ChEBI" id="CHEBI:29985"/>
        <dbReference type="ChEBI" id="CHEBI:30616"/>
        <dbReference type="ChEBI" id="CHEBI:43474"/>
        <dbReference type="ChEBI" id="CHEBI:58359"/>
        <dbReference type="ChEBI" id="CHEBI:78520"/>
        <dbReference type="ChEBI" id="CHEBI:78521"/>
        <dbReference type="ChEBI" id="CHEBI:456216"/>
        <dbReference type="EC" id="6.3.5.7"/>
    </reaction>
</comment>
<evidence type="ECO:0000256" key="1">
    <source>
        <dbReference type="ARBA" id="ARBA00008069"/>
    </source>
</evidence>
<dbReference type="Pfam" id="PF01425">
    <property type="entry name" value="Amidase"/>
    <property type="match status" value="1"/>
</dbReference>
<keyword evidence="2 8" id="KW-0436">Ligase</keyword>
<feature type="active site" description="Acyl-ester intermediate" evidence="8">
    <location>
        <position position="174"/>
    </location>
</feature>
<feature type="domain" description="Amidase" evidence="9">
    <location>
        <begin position="24"/>
        <end position="461"/>
    </location>
</feature>
<organism evidence="10 11">
    <name type="scientific">Domibacillus aminovorans</name>
    <dbReference type="NCBI Taxonomy" id="29332"/>
    <lineage>
        <taxon>Bacteria</taxon>
        <taxon>Bacillati</taxon>
        <taxon>Bacillota</taxon>
        <taxon>Bacilli</taxon>
        <taxon>Bacillales</taxon>
        <taxon>Bacillaceae</taxon>
        <taxon>Domibacillus</taxon>
    </lineage>
</organism>
<evidence type="ECO:0000256" key="8">
    <source>
        <dbReference type="HAMAP-Rule" id="MF_00120"/>
    </source>
</evidence>
<sequence>MSLFDHKLNEIQSMLHKKEITIPDLVDESFKRISAVDGDVKAFLTLDEENARNQAKELQESGKTGILNGVPIGVKDNIVTKGLRTTAASQILYNFDPIYDATVVNKLREAGTITVGKLNMDEFAMGSSTENSSFQKTRNPWNLDRVPGGSSGGSAASVAAGEVPFSLGSDTGGSIRQPASFCGVVGMKPTYGRVSRFGLIAFASSLDQIGPITRNVEDNAHLLEAIVGVDPYDTTSANVAGESFAKNLTGDVKGLRIAVPKEYLGEGVSEEVKQSVLAALKVLEGQGASWEEVSLPHSKYGVATYYLLASSEASSNLARFDGIRYGYRAENAENLIDLYKKTRAEGFGDEVKRRIMLGTFALSSGYYDAYYKKAQQVRTLIKKDFEDVFENYDVIIGPTTPTPAFKIGEIIDDPLTMYANDILTIPVNLAGVPGISIPCGFSDGMPLGLQIIGRHFDEKTVYRVAHAYEQATDFHKEKPEL</sequence>
<dbReference type="InterPro" id="IPR020556">
    <property type="entry name" value="Amidase_CS"/>
</dbReference>
<dbReference type="HAMAP" id="MF_00120">
    <property type="entry name" value="GatA"/>
    <property type="match status" value="1"/>
</dbReference>
<dbReference type="PANTHER" id="PTHR11895:SF151">
    <property type="entry name" value="GLUTAMYL-TRNA(GLN) AMIDOTRANSFERASE SUBUNIT A"/>
    <property type="match status" value="1"/>
</dbReference>
<evidence type="ECO:0000256" key="6">
    <source>
        <dbReference type="ARBA" id="ARBA00025295"/>
    </source>
</evidence>
<dbReference type="PANTHER" id="PTHR11895">
    <property type="entry name" value="TRANSAMIDASE"/>
    <property type="match status" value="1"/>
</dbReference>
<dbReference type="SUPFAM" id="SSF75304">
    <property type="entry name" value="Amidase signature (AS) enzymes"/>
    <property type="match status" value="1"/>
</dbReference>
<evidence type="ECO:0000256" key="2">
    <source>
        <dbReference type="ARBA" id="ARBA00022598"/>
    </source>
</evidence>
<reference evidence="10 11" key="1">
    <citation type="submission" date="2016-01" db="EMBL/GenBank/DDBJ databases">
        <title>Investigation of taxonomic status of Bacillus aminovorans.</title>
        <authorList>
            <person name="Verma A."/>
            <person name="Pal Y."/>
            <person name="Krishnamurthi S."/>
        </authorList>
    </citation>
    <scope>NUCLEOTIDE SEQUENCE [LARGE SCALE GENOMIC DNA]</scope>
    <source>
        <strain evidence="10 11">DSM 1314</strain>
    </source>
</reference>
<dbReference type="RefSeq" id="WP_063964743.1">
    <property type="nucleotide sequence ID" value="NZ_JBCNAN010000026.1"/>
</dbReference>
<dbReference type="GO" id="GO:0006412">
    <property type="term" value="P:translation"/>
    <property type="evidence" value="ECO:0007669"/>
    <property type="project" value="UniProtKB-UniRule"/>
</dbReference>
<dbReference type="GO" id="GO:0050567">
    <property type="term" value="F:glutaminyl-tRNA synthase (glutamine-hydrolyzing) activity"/>
    <property type="evidence" value="ECO:0007669"/>
    <property type="project" value="UniProtKB-UniRule"/>
</dbReference>
<keyword evidence="10" id="KW-0808">Transferase</keyword>
<dbReference type="NCBIfam" id="TIGR00132">
    <property type="entry name" value="gatA"/>
    <property type="match status" value="1"/>
</dbReference>
<feature type="active site" description="Charge relay system" evidence="8">
    <location>
        <position position="75"/>
    </location>
</feature>
<dbReference type="Gene3D" id="3.90.1300.10">
    <property type="entry name" value="Amidase signature (AS) domain"/>
    <property type="match status" value="1"/>
</dbReference>
<evidence type="ECO:0000256" key="5">
    <source>
        <dbReference type="ARBA" id="ARBA00022917"/>
    </source>
</evidence>
<evidence type="ECO:0000259" key="9">
    <source>
        <dbReference type="Pfam" id="PF01425"/>
    </source>
</evidence>
<evidence type="ECO:0000256" key="7">
    <source>
        <dbReference type="ARBA" id="ARBA00047407"/>
    </source>
</evidence>
<proteinExistence type="inferred from homology"/>
<gene>
    <name evidence="8 10" type="primary">gatA</name>
    <name evidence="10" type="ORF">AWH49_09810</name>
</gene>
<dbReference type="GO" id="GO:0030956">
    <property type="term" value="C:glutamyl-tRNA(Gln) amidotransferase complex"/>
    <property type="evidence" value="ECO:0007669"/>
    <property type="project" value="InterPro"/>
</dbReference>
<dbReference type="EMBL" id="LQWY01000007">
    <property type="protein sequence ID" value="OAH62476.1"/>
    <property type="molecule type" value="Genomic_DNA"/>
</dbReference>
<keyword evidence="3 8" id="KW-0547">Nucleotide-binding</keyword>
<comment type="subunit">
    <text evidence="8">Heterotrimer of A, B and C subunits.</text>
</comment>
<feature type="active site" description="Charge relay system" evidence="8">
    <location>
        <position position="150"/>
    </location>
</feature>
<dbReference type="InterPro" id="IPR004412">
    <property type="entry name" value="GatA"/>
</dbReference>
<evidence type="ECO:0000256" key="4">
    <source>
        <dbReference type="ARBA" id="ARBA00022840"/>
    </source>
</evidence>
<keyword evidence="4 8" id="KW-0067">ATP-binding</keyword>
<dbReference type="PROSITE" id="PS00571">
    <property type="entry name" value="AMIDASES"/>
    <property type="match status" value="1"/>
</dbReference>